<feature type="region of interest" description="Disordered" evidence="1">
    <location>
        <begin position="197"/>
        <end position="268"/>
    </location>
</feature>
<name>A0AAD9I1L8_9PEZI</name>
<dbReference type="EMBL" id="JAQQPM010000003">
    <property type="protein sequence ID" value="KAK2069563.1"/>
    <property type="molecule type" value="Genomic_DNA"/>
</dbReference>
<gene>
    <name evidence="2" type="ORF">P8C59_004127</name>
</gene>
<dbReference type="Proteomes" id="UP001217918">
    <property type="component" value="Unassembled WGS sequence"/>
</dbReference>
<feature type="compositionally biased region" description="Acidic residues" evidence="1">
    <location>
        <begin position="198"/>
        <end position="218"/>
    </location>
</feature>
<organism evidence="2 3">
    <name type="scientific">Phyllachora maydis</name>
    <dbReference type="NCBI Taxonomy" id="1825666"/>
    <lineage>
        <taxon>Eukaryota</taxon>
        <taxon>Fungi</taxon>
        <taxon>Dikarya</taxon>
        <taxon>Ascomycota</taxon>
        <taxon>Pezizomycotina</taxon>
        <taxon>Sordariomycetes</taxon>
        <taxon>Sordariomycetidae</taxon>
        <taxon>Phyllachorales</taxon>
        <taxon>Phyllachoraceae</taxon>
        <taxon>Phyllachora</taxon>
    </lineage>
</organism>
<comment type="caution">
    <text evidence="2">The sequence shown here is derived from an EMBL/GenBank/DDBJ whole genome shotgun (WGS) entry which is preliminary data.</text>
</comment>
<evidence type="ECO:0000313" key="3">
    <source>
        <dbReference type="Proteomes" id="UP001217918"/>
    </source>
</evidence>
<evidence type="ECO:0000313" key="2">
    <source>
        <dbReference type="EMBL" id="KAK2069563.1"/>
    </source>
</evidence>
<dbReference type="AlphaFoldDB" id="A0AAD9I1L8"/>
<reference evidence="2" key="1">
    <citation type="journal article" date="2023" name="Mol. Plant Microbe Interact.">
        <title>Elucidating the Obligate Nature and Biological Capacity of an Invasive Fungal Corn Pathogen.</title>
        <authorList>
            <person name="MacCready J.S."/>
            <person name="Roggenkamp E.M."/>
            <person name="Gdanetz K."/>
            <person name="Chilvers M.I."/>
        </authorList>
    </citation>
    <scope>NUCLEOTIDE SEQUENCE</scope>
    <source>
        <strain evidence="2">PM02</strain>
    </source>
</reference>
<protein>
    <submittedName>
        <fullName evidence="2">Uncharacterized protein</fullName>
    </submittedName>
</protein>
<feature type="region of interest" description="Disordered" evidence="1">
    <location>
        <begin position="93"/>
        <end position="141"/>
    </location>
</feature>
<accession>A0AAD9I1L8</accession>
<evidence type="ECO:0000256" key="1">
    <source>
        <dbReference type="SAM" id="MobiDB-lite"/>
    </source>
</evidence>
<proteinExistence type="predicted"/>
<keyword evidence="3" id="KW-1185">Reference proteome</keyword>
<sequence>MTDEEIWRPVIMGNPSNKTRRVNVLELGSMTRWTEIRRKNKLIDQSTSAHLNRAALEDAAAHFNRHAMEDAAAAVELVTGIGARTTDLVRKVSNRGRNRSPGPPPAAGHPPQQQQGRHFYSGSPGGGAKTTTSKTPGTRAIPPLELDLEDVDHPLAADAGASHSDHDDESYGLPAHAQTRGAGHDFSERECVMGQTVVEEEEEEEEVGVETEESDDDELHPGHEHAPTTAAWKGKGKGKGKAVLDDEEWMERDPGSHVTAKVRNADEF</sequence>